<dbReference type="Proteomes" id="UP001163046">
    <property type="component" value="Unassembled WGS sequence"/>
</dbReference>
<evidence type="ECO:0000256" key="9">
    <source>
        <dbReference type="RuleBase" id="RU364016"/>
    </source>
</evidence>
<accession>A0A9X0DA65</accession>
<evidence type="ECO:0000256" key="3">
    <source>
        <dbReference type="ARBA" id="ARBA00022679"/>
    </source>
</evidence>
<comment type="catalytic activity">
    <reaction evidence="9">
        <text>an N-acetyl-beta-D-glucosaminyl derivative + UDP-N-acetyl-alpha-D-galactosamine = an N-acetyl-beta-D-galactosaminyl-(1-&gt;4)-N-acetyl-beta-D-glucosaminyl derivative + UDP + H(+)</text>
        <dbReference type="Rhea" id="RHEA:20493"/>
        <dbReference type="ChEBI" id="CHEBI:15378"/>
        <dbReference type="ChEBI" id="CHEBI:58223"/>
        <dbReference type="ChEBI" id="CHEBI:61631"/>
        <dbReference type="ChEBI" id="CHEBI:67138"/>
        <dbReference type="ChEBI" id="CHEBI:138027"/>
        <dbReference type="EC" id="2.4.1.244"/>
    </reaction>
</comment>
<keyword evidence="13" id="KW-1185">Reference proteome</keyword>
<dbReference type="SUPFAM" id="SSF56988">
    <property type="entry name" value="Anthrax protective antigen"/>
    <property type="match status" value="1"/>
</dbReference>
<dbReference type="EC" id="2.4.1.244" evidence="9"/>
<evidence type="ECO:0000256" key="1">
    <source>
        <dbReference type="ARBA" id="ARBA00004447"/>
    </source>
</evidence>
<feature type="domain" description="PA14" evidence="11">
    <location>
        <begin position="76"/>
        <end position="237"/>
    </location>
</feature>
<dbReference type="SMART" id="SM00758">
    <property type="entry name" value="PA14"/>
    <property type="match status" value="1"/>
</dbReference>
<dbReference type="Pfam" id="PF07691">
    <property type="entry name" value="PA14"/>
    <property type="match status" value="1"/>
</dbReference>
<dbReference type="PANTHER" id="PTHR12369:SF5">
    <property type="entry name" value="HEXOSYLTRANSFERASE"/>
    <property type="match status" value="1"/>
</dbReference>
<dbReference type="SUPFAM" id="SSF53448">
    <property type="entry name" value="Nucleotide-diphospho-sugar transferases"/>
    <property type="match status" value="1"/>
</dbReference>
<dbReference type="PANTHER" id="PTHR12369">
    <property type="entry name" value="CHONDROITIN SYNTHASE"/>
    <property type="match status" value="1"/>
</dbReference>
<keyword evidence="3 9" id="KW-0808">Transferase</keyword>
<evidence type="ECO:0000256" key="4">
    <source>
        <dbReference type="ARBA" id="ARBA00022692"/>
    </source>
</evidence>
<dbReference type="GO" id="GO:0032580">
    <property type="term" value="C:Golgi cisterna membrane"/>
    <property type="evidence" value="ECO:0007669"/>
    <property type="project" value="UniProtKB-SubCell"/>
</dbReference>
<keyword evidence="7 9" id="KW-0333">Golgi apparatus</keyword>
<keyword evidence="8 9" id="KW-0472">Membrane</keyword>
<dbReference type="InterPro" id="IPR037524">
    <property type="entry name" value="PA14/GLEYA"/>
</dbReference>
<feature type="transmembrane region" description="Helical" evidence="9">
    <location>
        <begin position="18"/>
        <end position="36"/>
    </location>
</feature>
<evidence type="ECO:0000256" key="5">
    <source>
        <dbReference type="ARBA" id="ARBA00022968"/>
    </source>
</evidence>
<dbReference type="OrthoDB" id="5971499at2759"/>
<evidence type="ECO:0000256" key="8">
    <source>
        <dbReference type="ARBA" id="ARBA00023136"/>
    </source>
</evidence>
<comment type="similarity">
    <text evidence="2 9">Belongs to the chondroitin N-acetylgalactosaminyltransferase family.</text>
</comment>
<dbReference type="Pfam" id="PF05679">
    <property type="entry name" value="CHGN"/>
    <property type="match status" value="1"/>
</dbReference>
<comment type="caution">
    <text evidence="12">The sequence shown here is derived from an EMBL/GenBank/DDBJ whole genome shotgun (WGS) entry which is preliminary data.</text>
</comment>
<proteinExistence type="inferred from homology"/>
<sequence>MARISLSVSRRIRRLTKLLVIVLSCCSISYFAFVSFNNNHGNKVKKQHNVTQLTSDSGGNFTEEEQHTADTARGKSREGKLTLYTWRDMCGSEVRVLQNSPFYPSYPDEKKLISEFQTADNESYYGQTIAGFIHPPRSGSYRFAIASDDSSELWLSSSEDPEEKRSIARVFAEGAIGWTRMNELNKYPNQVSKDVSLRNGSRYYIEVIHKQGTGDGFVQVFWSRPDDADFKLINPECFSPYSDNIAVSAKKDAANHLLTMRLEISQSTWKKYSNFLSLPLISEGNYLPPCTYKSSSVIDGQIGKNHGLYLVHLSNVFPQDDTVMGKERVWSWRNRVADREIVQSVVDKLIASLCTKTAMKYFLKRIDKVLQKPDPIYGDRYSVDLQVGLHSTNQSFRLSEHVYQKKGSDKLCFPEGFNWNGKATVYFILPVKNQGRWVYHFINELTFVSLLTGDTNFHVIVVDFESQDMDMAGAFNTPLLGSKHTIVNLKGKFHKTLALNEGVRKVPGIHNILFLYDLHLDVPVSIIDAARKNTIEGRMVYSPIVGRLDCASTPEEHKGYWEMKGYGLLSVYKSDWIRLGGMNSKDFTYQWGGEDWDLLDRVLAAQLEVERVKHPGLYHHYHSKQKSWN</sequence>
<comment type="function">
    <text evidence="9">Transfers N-acetylgalactosamine (GalNAc) from UDP-GalNAc to N-acetylglucosamine-beta-benzyl with a beta-1,4-linkage to form N,N'-diacetyllactosediamine, GalNAc-beta-1,4-GlcNAc structures in N-linked glycans and probably O-linked glycans.</text>
</comment>
<evidence type="ECO:0000313" key="12">
    <source>
        <dbReference type="EMBL" id="KAJ7392216.1"/>
    </source>
</evidence>
<organism evidence="12 13">
    <name type="scientific">Desmophyllum pertusum</name>
    <dbReference type="NCBI Taxonomy" id="174260"/>
    <lineage>
        <taxon>Eukaryota</taxon>
        <taxon>Metazoa</taxon>
        <taxon>Cnidaria</taxon>
        <taxon>Anthozoa</taxon>
        <taxon>Hexacorallia</taxon>
        <taxon>Scleractinia</taxon>
        <taxon>Caryophylliina</taxon>
        <taxon>Caryophylliidae</taxon>
        <taxon>Desmophyllum</taxon>
    </lineage>
</organism>
<evidence type="ECO:0000313" key="13">
    <source>
        <dbReference type="Proteomes" id="UP001163046"/>
    </source>
</evidence>
<gene>
    <name evidence="12" type="ORF">OS493_013591</name>
</gene>
<evidence type="ECO:0000259" key="11">
    <source>
        <dbReference type="PROSITE" id="PS51820"/>
    </source>
</evidence>
<dbReference type="PROSITE" id="PS51820">
    <property type="entry name" value="PA14"/>
    <property type="match status" value="1"/>
</dbReference>
<dbReference type="InterPro" id="IPR011658">
    <property type="entry name" value="PA14_dom"/>
</dbReference>
<dbReference type="Gene3D" id="3.90.550.10">
    <property type="entry name" value="Spore Coat Polysaccharide Biosynthesis Protein SpsA, Chain A"/>
    <property type="match status" value="1"/>
</dbReference>
<dbReference type="GO" id="GO:0033842">
    <property type="term" value="F:N-acetyl-beta-glucosaminyl-derivative 4-beta-N-acetylgalactosaminyltransferase activity"/>
    <property type="evidence" value="ECO:0007669"/>
    <property type="project" value="UniProtKB-EC"/>
</dbReference>
<dbReference type="AlphaFoldDB" id="A0A9X0DA65"/>
<evidence type="ECO:0000256" key="6">
    <source>
        <dbReference type="ARBA" id="ARBA00022989"/>
    </source>
</evidence>
<evidence type="ECO:0000256" key="2">
    <source>
        <dbReference type="ARBA" id="ARBA00009239"/>
    </source>
</evidence>
<dbReference type="InterPro" id="IPR029044">
    <property type="entry name" value="Nucleotide-diphossugar_trans"/>
</dbReference>
<keyword evidence="4 9" id="KW-0812">Transmembrane</keyword>
<feature type="region of interest" description="Disordered" evidence="10">
    <location>
        <begin position="54"/>
        <end position="76"/>
    </location>
</feature>
<keyword evidence="6 9" id="KW-1133">Transmembrane helix</keyword>
<reference evidence="12" key="1">
    <citation type="submission" date="2023-01" db="EMBL/GenBank/DDBJ databases">
        <title>Genome assembly of the deep-sea coral Lophelia pertusa.</title>
        <authorList>
            <person name="Herrera S."/>
            <person name="Cordes E."/>
        </authorList>
    </citation>
    <scope>NUCLEOTIDE SEQUENCE</scope>
    <source>
        <strain evidence="12">USNM1676648</strain>
        <tissue evidence="12">Polyp</tissue>
    </source>
</reference>
<protein>
    <recommendedName>
        <fullName evidence="9">Beta-1,4-N-acetylgalactosaminyltransferase</fullName>
        <ecNumber evidence="9">2.4.1.244</ecNumber>
    </recommendedName>
</protein>
<dbReference type="Gene3D" id="2.60.120.1560">
    <property type="match status" value="1"/>
</dbReference>
<feature type="compositionally biased region" description="Basic and acidic residues" evidence="10">
    <location>
        <begin position="64"/>
        <end position="76"/>
    </location>
</feature>
<dbReference type="InterPro" id="IPR051227">
    <property type="entry name" value="CS_glycosyltransferase"/>
</dbReference>
<evidence type="ECO:0000256" key="10">
    <source>
        <dbReference type="SAM" id="MobiDB-lite"/>
    </source>
</evidence>
<keyword evidence="5 9" id="KW-0735">Signal-anchor</keyword>
<comment type="subcellular location">
    <subcellularLocation>
        <location evidence="1 9">Golgi apparatus</location>
        <location evidence="1 9">Golgi stack membrane</location>
        <topology evidence="1 9">Single-pass type II membrane protein</topology>
    </subcellularLocation>
</comment>
<dbReference type="InterPro" id="IPR008428">
    <property type="entry name" value="Chond_GalNAc"/>
</dbReference>
<dbReference type="EMBL" id="MU825402">
    <property type="protein sequence ID" value="KAJ7392216.1"/>
    <property type="molecule type" value="Genomic_DNA"/>
</dbReference>
<name>A0A9X0DA65_9CNID</name>
<evidence type="ECO:0000256" key="7">
    <source>
        <dbReference type="ARBA" id="ARBA00023034"/>
    </source>
</evidence>